<dbReference type="EMBL" id="BMFW01000003">
    <property type="protein sequence ID" value="GGH91722.1"/>
    <property type="molecule type" value="Genomic_DNA"/>
</dbReference>
<evidence type="ECO:0000313" key="2">
    <source>
        <dbReference type="Proteomes" id="UP000643279"/>
    </source>
</evidence>
<dbReference type="InterPro" id="IPR027417">
    <property type="entry name" value="P-loop_NTPase"/>
</dbReference>
<dbReference type="RefSeq" id="WP_188570441.1">
    <property type="nucleotide sequence ID" value="NZ_BMFW01000003.1"/>
</dbReference>
<proteinExistence type="predicted"/>
<protein>
    <submittedName>
        <fullName evidence="1">Nucleoside kinase</fullName>
    </submittedName>
</protein>
<evidence type="ECO:0000313" key="1">
    <source>
        <dbReference type="EMBL" id="GGH91722.1"/>
    </source>
</evidence>
<dbReference type="Proteomes" id="UP000643279">
    <property type="component" value="Unassembled WGS sequence"/>
</dbReference>
<keyword evidence="1" id="KW-0808">Transferase</keyword>
<comment type="caution">
    <text evidence="1">The sequence shown here is derived from an EMBL/GenBank/DDBJ whole genome shotgun (WGS) entry which is preliminary data.</text>
</comment>
<keyword evidence="1" id="KW-0418">Kinase</keyword>
<dbReference type="Gene3D" id="3.40.50.300">
    <property type="entry name" value="P-loop containing nucleotide triphosphate hydrolases"/>
    <property type="match status" value="1"/>
</dbReference>
<keyword evidence="2" id="KW-1185">Reference proteome</keyword>
<name>A0ABQ2AHR6_9MICC</name>
<reference evidence="2" key="1">
    <citation type="journal article" date="2019" name="Int. J. Syst. Evol. Microbiol.">
        <title>The Global Catalogue of Microorganisms (GCM) 10K type strain sequencing project: providing services to taxonomists for standard genome sequencing and annotation.</title>
        <authorList>
            <consortium name="The Broad Institute Genomics Platform"/>
            <consortium name="The Broad Institute Genome Sequencing Center for Infectious Disease"/>
            <person name="Wu L."/>
            <person name="Ma J."/>
        </authorList>
    </citation>
    <scope>NUCLEOTIDE SEQUENCE [LARGE SCALE GENOMIC DNA]</scope>
    <source>
        <strain evidence="2">CGMCC 1.12778</strain>
    </source>
</reference>
<accession>A0ABQ2AHR6</accession>
<dbReference type="SUPFAM" id="SSF52540">
    <property type="entry name" value="P-loop containing nucleoside triphosphate hydrolases"/>
    <property type="match status" value="1"/>
</dbReference>
<sequence>MGRKNYLIEGGSGTGKTSVCMELRRRGYHAINGDRELAYQGDPETGEPVAGITGVAAHAHHLWRVDEVRAEVADQREALTFFCGGSRNLAKFIDLFDAVFVLEVDLETLNRRLDGRPQEEWGGRAAERILIERLYRTREEIPACGIMIDATAPLGKVVDDILRRVHAAGPA</sequence>
<dbReference type="GO" id="GO:0016301">
    <property type="term" value="F:kinase activity"/>
    <property type="evidence" value="ECO:0007669"/>
    <property type="project" value="UniProtKB-KW"/>
</dbReference>
<gene>
    <name evidence="1" type="ORF">GCM10007170_08550</name>
</gene>
<organism evidence="1 2">
    <name type="scientific">Arthrobacter liuii</name>
    <dbReference type="NCBI Taxonomy" id="1476996"/>
    <lineage>
        <taxon>Bacteria</taxon>
        <taxon>Bacillati</taxon>
        <taxon>Actinomycetota</taxon>
        <taxon>Actinomycetes</taxon>
        <taxon>Micrococcales</taxon>
        <taxon>Micrococcaceae</taxon>
        <taxon>Arthrobacter</taxon>
    </lineage>
</organism>